<dbReference type="GO" id="GO:0003677">
    <property type="term" value="F:DNA binding"/>
    <property type="evidence" value="ECO:0007669"/>
    <property type="project" value="InterPro"/>
</dbReference>
<dbReference type="EMBL" id="WIAO01000025">
    <property type="protein sequence ID" value="MQM27500.1"/>
    <property type="molecule type" value="Genomic_DNA"/>
</dbReference>
<accession>A0A6L5GCX8</accession>
<dbReference type="GO" id="GO:0004521">
    <property type="term" value="F:RNA endonuclease activity"/>
    <property type="evidence" value="ECO:0007669"/>
    <property type="project" value="TreeGrafter"/>
</dbReference>
<proteinExistence type="inferred from homology"/>
<organism evidence="3 4">
    <name type="scientific">Glycomyces albidus</name>
    <dbReference type="NCBI Taxonomy" id="2656774"/>
    <lineage>
        <taxon>Bacteria</taxon>
        <taxon>Bacillati</taxon>
        <taxon>Actinomycetota</taxon>
        <taxon>Actinomycetes</taxon>
        <taxon>Glycomycetales</taxon>
        <taxon>Glycomycetaceae</taxon>
        <taxon>Glycomyces</taxon>
    </lineage>
</organism>
<dbReference type="Pfam" id="PF02452">
    <property type="entry name" value="PemK_toxin"/>
    <property type="match status" value="1"/>
</dbReference>
<dbReference type="GO" id="GO:0016075">
    <property type="term" value="P:rRNA catabolic process"/>
    <property type="evidence" value="ECO:0007669"/>
    <property type="project" value="TreeGrafter"/>
</dbReference>
<dbReference type="InterPro" id="IPR011067">
    <property type="entry name" value="Plasmid_toxin/cell-grow_inhib"/>
</dbReference>
<comment type="caution">
    <text evidence="3">The sequence shown here is derived from an EMBL/GenBank/DDBJ whole genome shotgun (WGS) entry which is preliminary data.</text>
</comment>
<dbReference type="AlphaFoldDB" id="A0A6L5GCX8"/>
<dbReference type="SUPFAM" id="SSF50118">
    <property type="entry name" value="Cell growth inhibitor/plasmid maintenance toxic component"/>
    <property type="match status" value="1"/>
</dbReference>
<keyword evidence="2" id="KW-1277">Toxin-antitoxin system</keyword>
<sequence>MERVRVNRGEIYLCDLGVPVGHEQGHKRPVLIASQGEMARAGIPIVIPISKTKKGYPTHIELEGVLSTTSYLQCEQIRVASVKRLLHKIGEVDGLVMLQVEMMLKRMLGLH</sequence>
<evidence type="ECO:0000256" key="1">
    <source>
        <dbReference type="ARBA" id="ARBA00007521"/>
    </source>
</evidence>
<dbReference type="Proteomes" id="UP000477750">
    <property type="component" value="Unassembled WGS sequence"/>
</dbReference>
<dbReference type="Gene3D" id="2.30.30.110">
    <property type="match status" value="1"/>
</dbReference>
<dbReference type="InterPro" id="IPR003477">
    <property type="entry name" value="PemK-like"/>
</dbReference>
<evidence type="ECO:0000313" key="4">
    <source>
        <dbReference type="Proteomes" id="UP000477750"/>
    </source>
</evidence>
<gene>
    <name evidence="3" type="ORF">GFD30_18280</name>
</gene>
<protein>
    <submittedName>
        <fullName evidence="3">Type II toxin-antitoxin system PemK/MazF family toxin</fullName>
    </submittedName>
</protein>
<dbReference type="PANTHER" id="PTHR33988">
    <property type="entry name" value="ENDORIBONUCLEASE MAZF-RELATED"/>
    <property type="match status" value="1"/>
</dbReference>
<name>A0A6L5GCX8_9ACTN</name>
<comment type="similarity">
    <text evidence="1">Belongs to the PemK/MazF family.</text>
</comment>
<dbReference type="GO" id="GO:0006402">
    <property type="term" value="P:mRNA catabolic process"/>
    <property type="evidence" value="ECO:0007669"/>
    <property type="project" value="TreeGrafter"/>
</dbReference>
<evidence type="ECO:0000313" key="3">
    <source>
        <dbReference type="EMBL" id="MQM27500.1"/>
    </source>
</evidence>
<keyword evidence="4" id="KW-1185">Reference proteome</keyword>
<reference evidence="3 4" key="1">
    <citation type="submission" date="2019-10" db="EMBL/GenBank/DDBJ databases">
        <title>Glycomyces albidus sp. nov., a novel actinomycete isolated from rhizosphere soil of wheat (Triticum aestivum L.).</title>
        <authorList>
            <person name="Qian L."/>
        </authorList>
    </citation>
    <scope>NUCLEOTIDE SEQUENCE [LARGE SCALE GENOMIC DNA]</scope>
    <source>
        <strain evidence="3 4">NEAU-7082</strain>
    </source>
</reference>
<evidence type="ECO:0000256" key="2">
    <source>
        <dbReference type="ARBA" id="ARBA00022649"/>
    </source>
</evidence>
<dbReference type="PANTHER" id="PTHR33988:SF2">
    <property type="entry name" value="ENDORIBONUCLEASE MAZF"/>
    <property type="match status" value="1"/>
</dbReference>